<gene>
    <name evidence="7" type="ORF">MSAN_02202200</name>
</gene>
<dbReference type="PROSITE" id="PS00518">
    <property type="entry name" value="ZF_RING_1"/>
    <property type="match status" value="1"/>
</dbReference>
<reference evidence="7" key="1">
    <citation type="submission" date="2020-05" db="EMBL/GenBank/DDBJ databases">
        <title>Mycena genomes resolve the evolution of fungal bioluminescence.</title>
        <authorList>
            <person name="Tsai I.J."/>
        </authorList>
    </citation>
    <scope>NUCLEOTIDE SEQUENCE</scope>
    <source>
        <strain evidence="7">160909Yilan</strain>
    </source>
</reference>
<dbReference type="InterPro" id="IPR027370">
    <property type="entry name" value="Znf-RING_euk"/>
</dbReference>
<dbReference type="PANTHER" id="PTHR23327:SF51">
    <property type="entry name" value="TRANSCRIPTIONAL REGULATOR OF YEAST FORM ADHERENCE 3"/>
    <property type="match status" value="1"/>
</dbReference>
<evidence type="ECO:0000259" key="6">
    <source>
        <dbReference type="PROSITE" id="PS50089"/>
    </source>
</evidence>
<evidence type="ECO:0000256" key="4">
    <source>
        <dbReference type="PROSITE-ProRule" id="PRU00175"/>
    </source>
</evidence>
<dbReference type="SUPFAM" id="SSF57850">
    <property type="entry name" value="RING/U-box"/>
    <property type="match status" value="1"/>
</dbReference>
<dbReference type="GO" id="GO:0008270">
    <property type="term" value="F:zinc ion binding"/>
    <property type="evidence" value="ECO:0007669"/>
    <property type="project" value="UniProtKB-KW"/>
</dbReference>
<dbReference type="Proteomes" id="UP000623467">
    <property type="component" value="Unassembled WGS sequence"/>
</dbReference>
<evidence type="ECO:0000256" key="3">
    <source>
        <dbReference type="ARBA" id="ARBA00022833"/>
    </source>
</evidence>
<feature type="region of interest" description="Disordered" evidence="5">
    <location>
        <begin position="85"/>
        <end position="105"/>
    </location>
</feature>
<keyword evidence="3" id="KW-0862">Zinc</keyword>
<protein>
    <recommendedName>
        <fullName evidence="6">RING-type domain-containing protein</fullName>
    </recommendedName>
</protein>
<proteinExistence type="predicted"/>
<accession>A0A8H6XDZ3</accession>
<dbReference type="InterPro" id="IPR001841">
    <property type="entry name" value="Znf_RING"/>
</dbReference>
<dbReference type="AlphaFoldDB" id="A0A8H6XDZ3"/>
<keyword evidence="2 4" id="KW-0863">Zinc-finger</keyword>
<evidence type="ECO:0000313" key="8">
    <source>
        <dbReference type="Proteomes" id="UP000623467"/>
    </source>
</evidence>
<dbReference type="PROSITE" id="PS50089">
    <property type="entry name" value="ZF_RING_2"/>
    <property type="match status" value="1"/>
</dbReference>
<sequence>MPATCSICFEAFTFPVSLPCGHIFCRQCIRRAVNSIQSYTIQYSCPTCRAPYSVLTVDPAVVPPHLRPHILPAIRPVFFDNSPVPSGSASTSTSAPVAPITPPDDRRAATEAGLNALRMECAMWRRRAETHAAANTNLLGFVRAAKDCALRLRAERDAERSRYVLLKRKFSELMPELDESPFATKRKRAEDEDLEGKAAAVVVPARGLPIFVMQCKAQAQHGQIPPHADADKAQEQSLLGPPIKRRRSNPVDLPITPPCVPRRVDLVRDTTALPSLEAGHPPVVVGSSSCKLSSLGAQ</sequence>
<keyword evidence="1" id="KW-0479">Metal-binding</keyword>
<dbReference type="EMBL" id="JACAZH010000032">
    <property type="protein sequence ID" value="KAF7338797.1"/>
    <property type="molecule type" value="Genomic_DNA"/>
</dbReference>
<dbReference type="OrthoDB" id="6270329at2759"/>
<dbReference type="InterPro" id="IPR013083">
    <property type="entry name" value="Znf_RING/FYVE/PHD"/>
</dbReference>
<dbReference type="SMART" id="SM00184">
    <property type="entry name" value="RING"/>
    <property type="match status" value="1"/>
</dbReference>
<name>A0A8H6XDZ3_9AGAR</name>
<keyword evidence="8" id="KW-1185">Reference proteome</keyword>
<dbReference type="Pfam" id="PF13445">
    <property type="entry name" value="zf-RING_UBOX"/>
    <property type="match status" value="1"/>
</dbReference>
<evidence type="ECO:0000256" key="5">
    <source>
        <dbReference type="SAM" id="MobiDB-lite"/>
    </source>
</evidence>
<evidence type="ECO:0000256" key="2">
    <source>
        <dbReference type="ARBA" id="ARBA00022771"/>
    </source>
</evidence>
<feature type="compositionally biased region" description="Low complexity" evidence="5">
    <location>
        <begin position="85"/>
        <end position="98"/>
    </location>
</feature>
<organism evidence="7 8">
    <name type="scientific">Mycena sanguinolenta</name>
    <dbReference type="NCBI Taxonomy" id="230812"/>
    <lineage>
        <taxon>Eukaryota</taxon>
        <taxon>Fungi</taxon>
        <taxon>Dikarya</taxon>
        <taxon>Basidiomycota</taxon>
        <taxon>Agaricomycotina</taxon>
        <taxon>Agaricomycetes</taxon>
        <taxon>Agaricomycetidae</taxon>
        <taxon>Agaricales</taxon>
        <taxon>Marasmiineae</taxon>
        <taxon>Mycenaceae</taxon>
        <taxon>Mycena</taxon>
    </lineage>
</organism>
<comment type="caution">
    <text evidence="7">The sequence shown here is derived from an EMBL/GenBank/DDBJ whole genome shotgun (WGS) entry which is preliminary data.</text>
</comment>
<dbReference type="InterPro" id="IPR017907">
    <property type="entry name" value="Znf_RING_CS"/>
</dbReference>
<evidence type="ECO:0000256" key="1">
    <source>
        <dbReference type="ARBA" id="ARBA00022723"/>
    </source>
</evidence>
<evidence type="ECO:0000313" key="7">
    <source>
        <dbReference type="EMBL" id="KAF7338797.1"/>
    </source>
</evidence>
<dbReference type="PANTHER" id="PTHR23327">
    <property type="entry name" value="RING FINGER PROTEIN 127"/>
    <property type="match status" value="1"/>
</dbReference>
<feature type="domain" description="RING-type" evidence="6">
    <location>
        <begin position="5"/>
        <end position="49"/>
    </location>
</feature>
<dbReference type="Gene3D" id="3.30.40.10">
    <property type="entry name" value="Zinc/RING finger domain, C3HC4 (zinc finger)"/>
    <property type="match status" value="1"/>
</dbReference>